<dbReference type="Pfam" id="PF13361">
    <property type="entry name" value="UvrD_C"/>
    <property type="match status" value="1"/>
</dbReference>
<dbReference type="PANTHER" id="PTHR11070:SF2">
    <property type="entry name" value="ATP-DEPENDENT DNA HELICASE SRS2"/>
    <property type="match status" value="1"/>
</dbReference>
<evidence type="ECO:0000256" key="5">
    <source>
        <dbReference type="SAM" id="MobiDB-lite"/>
    </source>
</evidence>
<keyword evidence="3 7" id="KW-0347">Helicase</keyword>
<evidence type="ECO:0000256" key="2">
    <source>
        <dbReference type="ARBA" id="ARBA00022801"/>
    </source>
</evidence>
<dbReference type="AlphaFoldDB" id="A0AA35S0B8"/>
<dbReference type="GO" id="GO:0043138">
    <property type="term" value="F:3'-5' DNA helicase activity"/>
    <property type="evidence" value="ECO:0007669"/>
    <property type="project" value="TreeGrafter"/>
</dbReference>
<proteinExistence type="predicted"/>
<evidence type="ECO:0000256" key="4">
    <source>
        <dbReference type="ARBA" id="ARBA00022840"/>
    </source>
</evidence>
<keyword evidence="2" id="KW-0378">Hydrolase</keyword>
<evidence type="ECO:0000259" key="6">
    <source>
        <dbReference type="Pfam" id="PF13361"/>
    </source>
</evidence>
<protein>
    <submittedName>
        <fullName evidence="7">ATP-dependent DNA helicase PcrA</fullName>
    </submittedName>
</protein>
<comment type="caution">
    <text evidence="7">The sequence shown here is derived from an EMBL/GenBank/DDBJ whole genome shotgun (WGS) entry which is preliminary data.</text>
</comment>
<keyword evidence="4" id="KW-0067">ATP-binding</keyword>
<gene>
    <name evidence="7" type="ORF">GBAR_LOCUS11742</name>
</gene>
<organism evidence="7 8">
    <name type="scientific">Geodia barretti</name>
    <name type="common">Barrett's horny sponge</name>
    <dbReference type="NCBI Taxonomy" id="519541"/>
    <lineage>
        <taxon>Eukaryota</taxon>
        <taxon>Metazoa</taxon>
        <taxon>Porifera</taxon>
        <taxon>Demospongiae</taxon>
        <taxon>Heteroscleromorpha</taxon>
        <taxon>Tetractinellida</taxon>
        <taxon>Astrophorina</taxon>
        <taxon>Geodiidae</taxon>
        <taxon>Geodia</taxon>
    </lineage>
</organism>
<dbReference type="PANTHER" id="PTHR11070">
    <property type="entry name" value="UVRD / RECB / PCRA DNA HELICASE FAMILY MEMBER"/>
    <property type="match status" value="1"/>
</dbReference>
<accession>A0AA35S0B8</accession>
<name>A0AA35S0B8_GEOBA</name>
<evidence type="ECO:0000256" key="3">
    <source>
        <dbReference type="ARBA" id="ARBA00022806"/>
    </source>
</evidence>
<dbReference type="GO" id="GO:0016787">
    <property type="term" value="F:hydrolase activity"/>
    <property type="evidence" value="ECO:0007669"/>
    <property type="project" value="UniProtKB-KW"/>
</dbReference>
<dbReference type="CDD" id="cd18807">
    <property type="entry name" value="SF1_C_UvrD"/>
    <property type="match status" value="1"/>
</dbReference>
<dbReference type="EMBL" id="CASHTH010001760">
    <property type="protein sequence ID" value="CAI8019536.1"/>
    <property type="molecule type" value="Genomic_DNA"/>
</dbReference>
<dbReference type="GO" id="GO:0003677">
    <property type="term" value="F:DNA binding"/>
    <property type="evidence" value="ECO:0007669"/>
    <property type="project" value="InterPro"/>
</dbReference>
<reference evidence="7" key="1">
    <citation type="submission" date="2023-03" db="EMBL/GenBank/DDBJ databases">
        <authorList>
            <person name="Steffen K."/>
            <person name="Cardenas P."/>
        </authorList>
    </citation>
    <scope>NUCLEOTIDE SEQUENCE</scope>
</reference>
<evidence type="ECO:0000313" key="7">
    <source>
        <dbReference type="EMBL" id="CAI8019536.1"/>
    </source>
</evidence>
<dbReference type="InterPro" id="IPR014017">
    <property type="entry name" value="DNA_helicase_UvrD-like_C"/>
</dbReference>
<dbReference type="GO" id="GO:0005524">
    <property type="term" value="F:ATP binding"/>
    <property type="evidence" value="ECO:0007669"/>
    <property type="project" value="UniProtKB-KW"/>
</dbReference>
<evidence type="ECO:0000256" key="1">
    <source>
        <dbReference type="ARBA" id="ARBA00022741"/>
    </source>
</evidence>
<keyword evidence="1" id="KW-0547">Nucleotide-binding</keyword>
<dbReference type="InterPro" id="IPR000212">
    <property type="entry name" value="DNA_helicase_UvrD/REP"/>
</dbReference>
<keyword evidence="8" id="KW-1185">Reference proteome</keyword>
<feature type="domain" description="UvrD-like helicase C-terminal" evidence="6">
    <location>
        <begin position="2"/>
        <end position="59"/>
    </location>
</feature>
<dbReference type="Proteomes" id="UP001174909">
    <property type="component" value="Unassembled WGS sequence"/>
</dbReference>
<dbReference type="GO" id="GO:0000725">
    <property type="term" value="P:recombinational repair"/>
    <property type="evidence" value="ECO:0007669"/>
    <property type="project" value="TreeGrafter"/>
</dbReference>
<dbReference type="GO" id="GO:0033202">
    <property type="term" value="C:DNA helicase complex"/>
    <property type="evidence" value="ECO:0007669"/>
    <property type="project" value="TreeGrafter"/>
</dbReference>
<dbReference type="InterPro" id="IPR027417">
    <property type="entry name" value="P-loop_NTPase"/>
</dbReference>
<dbReference type="SUPFAM" id="SSF52540">
    <property type="entry name" value="P-loop containing nucleoside triphosphate hydrolases"/>
    <property type="match status" value="1"/>
</dbReference>
<dbReference type="Gene3D" id="3.40.50.300">
    <property type="entry name" value="P-loop containing nucleotide triphosphate hydrolases"/>
    <property type="match status" value="1"/>
</dbReference>
<sequence>MTLITLHQAKGLEFPVVMMAGMEEGLLPHSRSMDTLAEVEEERRLCYVGMTRAKERLYLLRSFRRRYPIDSGVTLPSRFLEELPEDVLASPALDRPPGSRADFPRPQPVPVLAQRRRRHRRLLRTGPPRFPHSPGRWRGTGCDATRGRLRGNIMSA</sequence>
<feature type="region of interest" description="Disordered" evidence="5">
    <location>
        <begin position="124"/>
        <end position="145"/>
    </location>
</feature>
<dbReference type="GO" id="GO:0005829">
    <property type="term" value="C:cytosol"/>
    <property type="evidence" value="ECO:0007669"/>
    <property type="project" value="TreeGrafter"/>
</dbReference>
<evidence type="ECO:0000313" key="8">
    <source>
        <dbReference type="Proteomes" id="UP001174909"/>
    </source>
</evidence>